<comment type="caution">
    <text evidence="1">The sequence shown here is derived from an EMBL/GenBank/DDBJ whole genome shotgun (WGS) entry which is preliminary data.</text>
</comment>
<dbReference type="EMBL" id="JAAFOW010000210">
    <property type="protein sequence ID" value="KAF5267752.1"/>
    <property type="molecule type" value="Genomic_DNA"/>
</dbReference>
<name>A0A8H5AN38_FUSOX</name>
<proteinExistence type="predicted"/>
<sequence>MYKRPGSPTMSALLTVRHSPSLPRLTQRIERRHTLLFFPKLPTLLALILDSLGQLPNTILTGPFLLILGALVKLKSCA</sequence>
<accession>A0A8H5AN38</accession>
<gene>
    <name evidence="1" type="ORF">FOXYS1_1374</name>
</gene>
<evidence type="ECO:0000313" key="1">
    <source>
        <dbReference type="EMBL" id="KAF5267752.1"/>
    </source>
</evidence>
<dbReference type="AlphaFoldDB" id="A0A8H5AN38"/>
<evidence type="ECO:0000313" key="2">
    <source>
        <dbReference type="Proteomes" id="UP000558688"/>
    </source>
</evidence>
<reference evidence="1" key="1">
    <citation type="submission" date="2020-02" db="EMBL/GenBank/DDBJ databases">
        <title>Identification and distribution of gene clusters putatively required for synthesis of sphingolipid metabolism inhibitors in phylogenetically diverse species of the filamentous fungus Fusarium.</title>
        <authorList>
            <person name="Kim H.-S."/>
            <person name="Busman M."/>
            <person name="Brown D.W."/>
            <person name="Divon H."/>
            <person name="Uhlig S."/>
            <person name="Proctor R.H."/>
        </authorList>
    </citation>
    <scope>NUCLEOTIDE SEQUENCE [LARGE SCALE GENOMIC DNA]</scope>
    <source>
        <strain evidence="1">NRRL 39464</strain>
    </source>
</reference>
<protein>
    <submittedName>
        <fullName evidence="1">Uncharacterized protein</fullName>
    </submittedName>
</protein>
<organism evidence="1 2">
    <name type="scientific">Fusarium oxysporum</name>
    <name type="common">Fusarium vascular wilt</name>
    <dbReference type="NCBI Taxonomy" id="5507"/>
    <lineage>
        <taxon>Eukaryota</taxon>
        <taxon>Fungi</taxon>
        <taxon>Dikarya</taxon>
        <taxon>Ascomycota</taxon>
        <taxon>Pezizomycotina</taxon>
        <taxon>Sordariomycetes</taxon>
        <taxon>Hypocreomycetidae</taxon>
        <taxon>Hypocreales</taxon>
        <taxon>Nectriaceae</taxon>
        <taxon>Fusarium</taxon>
        <taxon>Fusarium oxysporum species complex</taxon>
    </lineage>
</organism>
<dbReference type="Proteomes" id="UP000558688">
    <property type="component" value="Unassembled WGS sequence"/>
</dbReference>